<evidence type="ECO:0000256" key="10">
    <source>
        <dbReference type="ARBA" id="ARBA00023157"/>
    </source>
</evidence>
<dbReference type="Gene3D" id="3.10.100.10">
    <property type="entry name" value="Mannose-Binding Protein A, subunit A"/>
    <property type="match status" value="1"/>
</dbReference>
<dbReference type="Gene3D" id="2.10.50.10">
    <property type="entry name" value="Tumor Necrosis Factor Receptor, subunit A, domain 2"/>
    <property type="match status" value="1"/>
</dbReference>
<dbReference type="GO" id="GO:0004930">
    <property type="term" value="F:G protein-coupled receptor activity"/>
    <property type="evidence" value="ECO:0007669"/>
    <property type="project" value="InterPro"/>
</dbReference>
<dbReference type="PANTHER" id="PTHR46393">
    <property type="entry name" value="SUSHI DOMAIN-CONTAINING PROTEIN"/>
    <property type="match status" value="1"/>
</dbReference>
<dbReference type="PROSITE" id="PS50026">
    <property type="entry name" value="EGF_3"/>
    <property type="match status" value="1"/>
</dbReference>
<comment type="caution">
    <text evidence="12">Lacks conserved residue(s) required for the propagation of feature annotation.</text>
</comment>
<evidence type="ECO:0000313" key="18">
    <source>
        <dbReference type="EMBL" id="CAH1263509.1"/>
    </source>
</evidence>
<dbReference type="Pfam" id="PF07699">
    <property type="entry name" value="Ephrin_rec_like"/>
    <property type="match status" value="1"/>
</dbReference>
<keyword evidence="7" id="KW-0677">Repeat</keyword>
<dbReference type="SMART" id="SM00032">
    <property type="entry name" value="CCP"/>
    <property type="match status" value="14"/>
</dbReference>
<reference evidence="18" key="1">
    <citation type="submission" date="2022-01" db="EMBL/GenBank/DDBJ databases">
        <authorList>
            <person name="Braso-Vives M."/>
        </authorList>
    </citation>
    <scope>NUCLEOTIDE SEQUENCE</scope>
</reference>
<keyword evidence="5 13" id="KW-0768">Sushi</keyword>
<evidence type="ECO:0000256" key="1">
    <source>
        <dbReference type="ARBA" id="ARBA00004613"/>
    </source>
</evidence>
<feature type="disulfide bond" evidence="13">
    <location>
        <begin position="823"/>
        <end position="850"/>
    </location>
</feature>
<feature type="disulfide bond" evidence="13">
    <location>
        <begin position="420"/>
        <end position="447"/>
    </location>
</feature>
<dbReference type="InterPro" id="IPR001879">
    <property type="entry name" value="GPCR_2_extracellular_dom"/>
</dbReference>
<evidence type="ECO:0000259" key="16">
    <source>
        <dbReference type="PROSITE" id="PS50227"/>
    </source>
</evidence>
<evidence type="ECO:0000256" key="3">
    <source>
        <dbReference type="ARBA" id="ARBA00022525"/>
    </source>
</evidence>
<evidence type="ECO:0000256" key="7">
    <source>
        <dbReference type="ARBA" id="ARBA00022737"/>
    </source>
</evidence>
<feature type="disulfide bond" evidence="13">
    <location>
        <begin position="133"/>
        <end position="160"/>
    </location>
</feature>
<dbReference type="PROSITE" id="PS50923">
    <property type="entry name" value="SUSHI"/>
    <property type="match status" value="13"/>
</dbReference>
<comment type="similarity">
    <text evidence="2">Belongs to the G-protein coupled receptor 2 family. LN-TM7 subfamily.</text>
</comment>
<dbReference type="OrthoDB" id="406096at2759"/>
<dbReference type="InterPro" id="IPR035976">
    <property type="entry name" value="Sushi/SCR/CCP_sf"/>
</dbReference>
<dbReference type="FunFam" id="2.10.70.10:FF:000064">
    <property type="entry name" value="Fibulin 7"/>
    <property type="match status" value="1"/>
</dbReference>
<evidence type="ECO:0000256" key="4">
    <source>
        <dbReference type="ARBA" id="ARBA00022536"/>
    </source>
</evidence>
<dbReference type="CDD" id="cd00054">
    <property type="entry name" value="EGF_CA"/>
    <property type="match status" value="1"/>
</dbReference>
<gene>
    <name evidence="18" type="primary">CSMD3</name>
    <name evidence="18" type="ORF">BLAG_LOCUS18190</name>
</gene>
<dbReference type="CDD" id="cd00033">
    <property type="entry name" value="CCP"/>
    <property type="match status" value="14"/>
</dbReference>
<feature type="domain" description="Sushi" evidence="17">
    <location>
        <begin position="163"/>
        <end position="219"/>
    </location>
</feature>
<feature type="disulfide bond" evidence="13">
    <location>
        <begin position="362"/>
        <end position="389"/>
    </location>
</feature>
<dbReference type="GO" id="GO:0007155">
    <property type="term" value="P:cell adhesion"/>
    <property type="evidence" value="ECO:0007669"/>
    <property type="project" value="UniProtKB-KW"/>
</dbReference>
<feature type="domain" description="Sushi" evidence="17">
    <location>
        <begin position="794"/>
        <end position="852"/>
    </location>
</feature>
<keyword evidence="8" id="KW-0106">Calcium</keyword>
<feature type="domain" description="Sushi" evidence="17">
    <location>
        <begin position="738"/>
        <end position="793"/>
    </location>
</feature>
<dbReference type="InterPro" id="IPR011641">
    <property type="entry name" value="Tyr-kin_ephrin_A/B_rcpt-like"/>
</dbReference>
<feature type="domain" description="Sushi" evidence="17">
    <location>
        <begin position="566"/>
        <end position="622"/>
    </location>
</feature>
<dbReference type="SMART" id="SM00181">
    <property type="entry name" value="EGF"/>
    <property type="match status" value="2"/>
</dbReference>
<dbReference type="InterPro" id="IPR000436">
    <property type="entry name" value="Sushi_SCR_CCP_dom"/>
</dbReference>
<comment type="subcellular location">
    <subcellularLocation>
        <location evidence="1">Secreted</location>
    </subcellularLocation>
</comment>
<feature type="disulfide bond" evidence="12">
    <location>
        <begin position="1267"/>
        <end position="1276"/>
    </location>
</feature>
<feature type="disulfide bond" evidence="13">
    <location>
        <begin position="247"/>
        <end position="274"/>
    </location>
</feature>
<feature type="domain" description="Sushi" evidence="17">
    <location>
        <begin position="853"/>
        <end position="909"/>
    </location>
</feature>
<dbReference type="PANTHER" id="PTHR46393:SF7">
    <property type="entry name" value="COMPLEMENT C2"/>
    <property type="match status" value="1"/>
</dbReference>
<keyword evidence="4 12" id="KW-0245">EGF-like domain</keyword>
<keyword evidence="19" id="KW-1185">Reference proteome</keyword>
<dbReference type="SUPFAM" id="SSF57535">
    <property type="entry name" value="Complement control module/SCR domain"/>
    <property type="match status" value="14"/>
</dbReference>
<evidence type="ECO:0000256" key="8">
    <source>
        <dbReference type="ARBA" id="ARBA00022837"/>
    </source>
</evidence>
<dbReference type="PROSITE" id="PS00010">
    <property type="entry name" value="ASX_HYDROXYL"/>
    <property type="match status" value="1"/>
</dbReference>
<feature type="disulfide bond" evidence="13">
    <location>
        <begin position="190"/>
        <end position="217"/>
    </location>
</feature>
<dbReference type="SUPFAM" id="SSF57196">
    <property type="entry name" value="EGF/Laminin"/>
    <property type="match status" value="1"/>
</dbReference>
<evidence type="ECO:0000256" key="2">
    <source>
        <dbReference type="ARBA" id="ARBA00010933"/>
    </source>
</evidence>
<keyword evidence="3" id="KW-0964">Secreted</keyword>
<dbReference type="SMART" id="SM01411">
    <property type="entry name" value="Ephrin_rec_like"/>
    <property type="match status" value="1"/>
</dbReference>
<evidence type="ECO:0000259" key="17">
    <source>
        <dbReference type="PROSITE" id="PS50923"/>
    </source>
</evidence>
<evidence type="ECO:0000259" key="15">
    <source>
        <dbReference type="PROSITE" id="PS50041"/>
    </source>
</evidence>
<protein>
    <submittedName>
        <fullName evidence="18">CSMD3 protein</fullName>
    </submittedName>
</protein>
<feature type="disulfide bond" evidence="13">
    <location>
        <begin position="305"/>
        <end position="332"/>
    </location>
</feature>
<feature type="domain" description="Sushi" evidence="17">
    <location>
        <begin position="680"/>
        <end position="737"/>
    </location>
</feature>
<dbReference type="GO" id="GO:0005509">
    <property type="term" value="F:calcium ion binding"/>
    <property type="evidence" value="ECO:0007669"/>
    <property type="project" value="InterPro"/>
</dbReference>
<feature type="domain" description="Sushi" evidence="17">
    <location>
        <begin position="335"/>
        <end position="391"/>
    </location>
</feature>
<feature type="disulfide bond" evidence="13">
    <location>
        <begin position="536"/>
        <end position="563"/>
    </location>
</feature>
<dbReference type="EMBL" id="OV696689">
    <property type="protein sequence ID" value="CAH1263509.1"/>
    <property type="molecule type" value="Genomic_DNA"/>
</dbReference>
<feature type="domain" description="EGF-like" evidence="14">
    <location>
        <begin position="1241"/>
        <end position="1277"/>
    </location>
</feature>
<evidence type="ECO:0000256" key="5">
    <source>
        <dbReference type="ARBA" id="ARBA00022659"/>
    </source>
</evidence>
<dbReference type="PROSITE" id="PS50227">
    <property type="entry name" value="G_PROTEIN_RECEP_F2_3"/>
    <property type="match status" value="1"/>
</dbReference>
<organism evidence="18 19">
    <name type="scientific">Branchiostoma lanceolatum</name>
    <name type="common">Common lancelet</name>
    <name type="synonym">Amphioxus lanceolatum</name>
    <dbReference type="NCBI Taxonomy" id="7740"/>
    <lineage>
        <taxon>Eukaryota</taxon>
        <taxon>Metazoa</taxon>
        <taxon>Chordata</taxon>
        <taxon>Cephalochordata</taxon>
        <taxon>Leptocardii</taxon>
        <taxon>Amphioxiformes</taxon>
        <taxon>Branchiostomatidae</taxon>
        <taxon>Branchiostoma</taxon>
    </lineage>
</organism>
<accession>A0A8J9ZTW0</accession>
<keyword evidence="9" id="KW-0130">Cell adhesion</keyword>
<keyword evidence="6" id="KW-0732">Signal</keyword>
<feature type="domain" description="C-type lectin" evidence="15">
    <location>
        <begin position="1282"/>
        <end position="1398"/>
    </location>
</feature>
<proteinExistence type="inferred from homology"/>
<feature type="domain" description="Sushi" evidence="17">
    <location>
        <begin position="504"/>
        <end position="565"/>
    </location>
</feature>
<dbReference type="InterPro" id="IPR016187">
    <property type="entry name" value="CTDL_fold"/>
</dbReference>
<dbReference type="InterPro" id="IPR000152">
    <property type="entry name" value="EGF-type_Asp/Asn_hydroxyl_site"/>
</dbReference>
<dbReference type="Pfam" id="PF00084">
    <property type="entry name" value="Sushi"/>
    <property type="match status" value="14"/>
</dbReference>
<feature type="domain" description="Sushi" evidence="17">
    <location>
        <begin position="106"/>
        <end position="162"/>
    </location>
</feature>
<evidence type="ECO:0000256" key="11">
    <source>
        <dbReference type="ARBA" id="ARBA00023180"/>
    </source>
</evidence>
<evidence type="ECO:0000256" key="9">
    <source>
        <dbReference type="ARBA" id="ARBA00022889"/>
    </source>
</evidence>
<dbReference type="InterPro" id="IPR001881">
    <property type="entry name" value="EGF-like_Ca-bd_dom"/>
</dbReference>
<dbReference type="SUPFAM" id="SSF56436">
    <property type="entry name" value="C-type lectin-like"/>
    <property type="match status" value="1"/>
</dbReference>
<dbReference type="SMART" id="SM00179">
    <property type="entry name" value="EGF_CA"/>
    <property type="match status" value="1"/>
</dbReference>
<evidence type="ECO:0000256" key="12">
    <source>
        <dbReference type="PROSITE-ProRule" id="PRU00076"/>
    </source>
</evidence>
<dbReference type="InterPro" id="IPR000742">
    <property type="entry name" value="EGF"/>
</dbReference>
<feature type="domain" description="Sushi" evidence="17">
    <location>
        <begin position="623"/>
        <end position="679"/>
    </location>
</feature>
<feature type="disulfide bond" evidence="13">
    <location>
        <begin position="764"/>
        <end position="791"/>
    </location>
</feature>
<feature type="domain" description="Sushi" evidence="17">
    <location>
        <begin position="392"/>
        <end position="449"/>
    </location>
</feature>
<dbReference type="Pfam" id="PF00059">
    <property type="entry name" value="Lectin_C"/>
    <property type="match status" value="1"/>
</dbReference>
<dbReference type="Pfam" id="PF07645">
    <property type="entry name" value="EGF_CA"/>
    <property type="match status" value="1"/>
</dbReference>
<name>A0A8J9ZTW0_BRALA</name>
<dbReference type="PROSITE" id="PS50041">
    <property type="entry name" value="C_TYPE_LECTIN_2"/>
    <property type="match status" value="1"/>
</dbReference>
<dbReference type="SMART" id="SM00034">
    <property type="entry name" value="CLECT"/>
    <property type="match status" value="1"/>
</dbReference>
<feature type="disulfide bond" evidence="13">
    <location>
        <begin position="650"/>
        <end position="677"/>
    </location>
</feature>
<feature type="disulfide bond" evidence="13">
    <location>
        <begin position="593"/>
        <end position="620"/>
    </location>
</feature>
<dbReference type="InterPro" id="IPR016186">
    <property type="entry name" value="C-type_lectin-like/link_sf"/>
</dbReference>
<feature type="domain" description="G-protein coupled receptors family 2 profile 1" evidence="16">
    <location>
        <begin position="336"/>
        <end position="456"/>
    </location>
</feature>
<evidence type="ECO:0000256" key="13">
    <source>
        <dbReference type="PROSITE-ProRule" id="PRU00302"/>
    </source>
</evidence>
<feature type="domain" description="Sushi" evidence="17">
    <location>
        <begin position="277"/>
        <end position="334"/>
    </location>
</feature>
<dbReference type="Gene3D" id="2.10.25.10">
    <property type="entry name" value="Laminin"/>
    <property type="match status" value="1"/>
</dbReference>
<evidence type="ECO:0000256" key="6">
    <source>
        <dbReference type="ARBA" id="ARBA00022729"/>
    </source>
</evidence>
<dbReference type="InterPro" id="IPR018097">
    <property type="entry name" value="EGF_Ca-bd_CS"/>
</dbReference>
<dbReference type="GO" id="GO:0005576">
    <property type="term" value="C:extracellular region"/>
    <property type="evidence" value="ECO:0007669"/>
    <property type="project" value="UniProtKB-SubCell"/>
</dbReference>
<dbReference type="PROSITE" id="PS01187">
    <property type="entry name" value="EGF_CA"/>
    <property type="match status" value="1"/>
</dbReference>
<dbReference type="GO" id="GO:0016020">
    <property type="term" value="C:membrane"/>
    <property type="evidence" value="ECO:0007669"/>
    <property type="project" value="InterPro"/>
</dbReference>
<sequence>MLEDLGWASLQARRRTARLAMLYKIQHGIVSTEGLKSKLQPAPPRRRRAHAQQLVQPVGRTDYRKESFLPRTVRDWNTLSPTAVEADNVDTFSETDMYYWLCHLEKQCPPLTAPAFGWLTRGNSYGDKVTIVCDAGYTVVGSATLTCQADQQWSAPQPSCQRTLCPPLSPISDGQMSGGNFFADKVTFVCNSGFDLVGSSDRTCQADGTWSGIQPVCNRTECPDPVAPAHGSVMAGTFYGDTATYSCQNGYEIDGTAIRTCQADQTWSGMDPTCTRKECSILDPPTNGGIQGNSNLFGDTVTFFCFSMFELVGNPTLTCQSNQQWSGTKPYCKKKECPPLQAPNNGGISGSFSVMDQVTFTCNPGYELNGDATLSCWATQAWGGTPPTCDRISCPALNAPTNGQMNAGNNFVGDQATFACDLGFNLNGSSSRTCQSDGTWSGIQPVCNSLKCQTLTTPAHGTVHMVGGSLFGGTATYSCDAGYEVVGTPVRMCQASRTWSGNEPTCEKISCVTLVAPLNGGITGFNQYGDTVTYDCSTGFQLVGDQTRTCQSDQQWSGTQPHCQRLQCPQLGTITNGGYTGGLYYGDHASFTCNTGYDIQGNTSAVCMDNGQWSTAAPSCIAQECPPLTAPADGAMSGTFFVGDRVTFSCKTGFDLVGSNVIVCQATQTWSGAEPKCQSVTCSSLLAPVYGSVRAPGNTYGDTATISCEPGYELIGDSIRTCEASGLWSGSTPLCQRKCCSALSVPFGDYVGTICYNDTITFNCDPGYEMFGATGATCNETGHWDTAVPQCQKVCCNSSPVIPNGQLTTARGNCFNDVGLVDCSVGYINYGNDILYCNASGQWEGKMPQCQLMCCGDPGSIRDGAVSFTGLCYGDVANYTCNSGFALKGNTSYTCSASGDWGPSPYCEPYSLCDRNTLSAPHGGTKICFDSPQGTEHIEYCQMHCNTGKDYSNHNEALYECSAATSWKWMVRRFVPGGFSSFIDVNVGICSAAYFNPFAAVVANGLTITFSGAVDMAAVEAEMKNYLLTNNLCTLPCQVGNIELQIDPTARVGPRAKAARSNSRATMSIQLYAYADQSRITATNTVQMEWVRLAGELSEVMTTLQQPGGITLTVQGVEVVLHADNMQISPPSLGCQLGEVQEGVQCRKCGPGSYYDVYENDCRPCPYATYQDESGQTECKPCKEGTTTAMMSARNSTQCQAFAECNCGIHPCKLTDSAGYVCECLNGYEQVDIHGELLCKDIDECMQPDVCPNAACHNRPGTYSCECLPGFEEPNCIECTPFQGNCYSVSETAGSYDQAERECNERGGILAVITDQLTQDFFVQLLSVSNKDTWIGLADEHFTGEWQWSDGTSLSDNSYTSWSYSQPNGSGNCTHLWPRDRFRWDDMSCQKTIYHICQFTF</sequence>
<keyword evidence="10 12" id="KW-1015">Disulfide bond</keyword>
<feature type="domain" description="Sushi" evidence="17">
    <location>
        <begin position="220"/>
        <end position="276"/>
    </location>
</feature>
<dbReference type="Gene3D" id="2.10.70.10">
    <property type="entry name" value="Complement Module, domain 1"/>
    <property type="match status" value="14"/>
</dbReference>
<dbReference type="InterPro" id="IPR049883">
    <property type="entry name" value="NOTCH1_EGF-like"/>
</dbReference>
<evidence type="ECO:0000313" key="19">
    <source>
        <dbReference type="Proteomes" id="UP000838412"/>
    </source>
</evidence>
<dbReference type="InterPro" id="IPR001304">
    <property type="entry name" value="C-type_lectin-like"/>
</dbReference>
<feature type="disulfide bond" evidence="13">
    <location>
        <begin position="708"/>
        <end position="735"/>
    </location>
</feature>
<dbReference type="CDD" id="cd00037">
    <property type="entry name" value="CLECT"/>
    <property type="match status" value="1"/>
</dbReference>
<dbReference type="Proteomes" id="UP000838412">
    <property type="component" value="Chromosome 4"/>
</dbReference>
<keyword evidence="11" id="KW-0325">Glycoprotein</keyword>
<evidence type="ECO:0000259" key="14">
    <source>
        <dbReference type="PROSITE" id="PS50026"/>
    </source>
</evidence>